<accession>A0A9W6B2Q1</accession>
<dbReference type="Pfam" id="PF01833">
    <property type="entry name" value="TIG"/>
    <property type="match status" value="1"/>
</dbReference>
<name>A0A9W6B2Q1_9FLAO</name>
<proteinExistence type="predicted"/>
<reference evidence="2" key="1">
    <citation type="submission" date="2022-07" db="EMBL/GenBank/DDBJ databases">
        <title>Taxonomy of Novel Oxalotrophic and Methylotrophic Bacteria.</title>
        <authorList>
            <person name="Sahin N."/>
            <person name="Tani A."/>
        </authorList>
    </citation>
    <scope>NUCLEOTIDE SEQUENCE</scope>
    <source>
        <strain evidence="2">AM327</strain>
    </source>
</reference>
<dbReference type="AlphaFoldDB" id="A0A9W6B2Q1"/>
<dbReference type="SUPFAM" id="SSF49785">
    <property type="entry name" value="Galactose-binding domain-like"/>
    <property type="match status" value="1"/>
</dbReference>
<evidence type="ECO:0000313" key="3">
    <source>
        <dbReference type="Proteomes" id="UP001143545"/>
    </source>
</evidence>
<evidence type="ECO:0000313" key="2">
    <source>
        <dbReference type="EMBL" id="GLB51288.1"/>
    </source>
</evidence>
<dbReference type="Proteomes" id="UP001143545">
    <property type="component" value="Unassembled WGS sequence"/>
</dbReference>
<dbReference type="EMBL" id="BRVP01000002">
    <property type="protein sequence ID" value="GLB51288.1"/>
    <property type="molecule type" value="Genomic_DNA"/>
</dbReference>
<protein>
    <recommendedName>
        <fullName evidence="1">IPT/TIG domain-containing protein</fullName>
    </recommendedName>
</protein>
<gene>
    <name evidence="2" type="ORF">NBRC110019_03270</name>
</gene>
<sequence>MATIITSCNNDDDDFTNPEINSISLASNDSAVVSGYKQNMYIVRGKGFSGVQNIYFNDVDTYFNPTYVTDEVIFVTIDESTPYDYSPESIRIITNGGEAEYSFDVLQPSPTITSFTPNVGSAGVEVTIFGEVFNNLESVYFGDAEATIVSFSDTEIVVNAPDIVDPVQITVTTSAGSVVSEDFFGGLSYYIYDDALNSDWWSGGWGETNDFANTEHVNGGSYALKTQINGWSAFQVGNGGASIDASDYSVLQFDVYAESDGNILVSMNYDYSTNVQVMSLTAGQWYTLTFSLADFNVSDIQAFAIQEFSGSGNTLYIDNLGFL</sequence>
<keyword evidence="3" id="KW-1185">Reference proteome</keyword>
<dbReference type="SUPFAM" id="SSF81296">
    <property type="entry name" value="E set domains"/>
    <property type="match status" value="1"/>
</dbReference>
<dbReference type="InterPro" id="IPR002909">
    <property type="entry name" value="IPT_dom"/>
</dbReference>
<evidence type="ECO:0000259" key="1">
    <source>
        <dbReference type="Pfam" id="PF01833"/>
    </source>
</evidence>
<dbReference type="Gene3D" id="2.60.40.10">
    <property type="entry name" value="Immunoglobulins"/>
    <property type="match status" value="2"/>
</dbReference>
<dbReference type="Gene3D" id="2.60.120.430">
    <property type="entry name" value="Galactose-binding lectin"/>
    <property type="match status" value="1"/>
</dbReference>
<dbReference type="InterPro" id="IPR014756">
    <property type="entry name" value="Ig_E-set"/>
</dbReference>
<dbReference type="InterPro" id="IPR013783">
    <property type="entry name" value="Ig-like_fold"/>
</dbReference>
<comment type="caution">
    <text evidence="2">The sequence shown here is derived from an EMBL/GenBank/DDBJ whole genome shotgun (WGS) entry which is preliminary data.</text>
</comment>
<organism evidence="2 3">
    <name type="scientific">Neptunitalea chrysea</name>
    <dbReference type="NCBI Taxonomy" id="1647581"/>
    <lineage>
        <taxon>Bacteria</taxon>
        <taxon>Pseudomonadati</taxon>
        <taxon>Bacteroidota</taxon>
        <taxon>Flavobacteriia</taxon>
        <taxon>Flavobacteriales</taxon>
        <taxon>Flavobacteriaceae</taxon>
        <taxon>Neptunitalea</taxon>
    </lineage>
</organism>
<feature type="domain" description="IPT/TIG" evidence="1">
    <location>
        <begin position="110"/>
        <end position="175"/>
    </location>
</feature>
<dbReference type="InterPro" id="IPR008979">
    <property type="entry name" value="Galactose-bd-like_sf"/>
</dbReference>